<dbReference type="Proteomes" id="UP000514509">
    <property type="component" value="Chromosome"/>
</dbReference>
<keyword evidence="6" id="KW-0472">Membrane</keyword>
<keyword evidence="8" id="KW-0175">Coiled coil</keyword>
<dbReference type="PANTHER" id="PTHR30026:SF20">
    <property type="entry name" value="OUTER MEMBRANE PROTEIN TOLC"/>
    <property type="match status" value="1"/>
</dbReference>
<dbReference type="InterPro" id="IPR003423">
    <property type="entry name" value="OMP_efflux"/>
</dbReference>
<dbReference type="KEGG" id="add:HUW48_10080"/>
<keyword evidence="7" id="KW-0998">Cell outer membrane</keyword>
<evidence type="ECO:0000313" key="10">
    <source>
        <dbReference type="Proteomes" id="UP000514509"/>
    </source>
</evidence>
<evidence type="ECO:0000256" key="5">
    <source>
        <dbReference type="ARBA" id="ARBA00022692"/>
    </source>
</evidence>
<evidence type="ECO:0000256" key="1">
    <source>
        <dbReference type="ARBA" id="ARBA00004442"/>
    </source>
</evidence>
<keyword evidence="4" id="KW-1134">Transmembrane beta strand</keyword>
<feature type="coiled-coil region" evidence="8">
    <location>
        <begin position="357"/>
        <end position="388"/>
    </location>
</feature>
<reference evidence="9 10" key="1">
    <citation type="submission" date="2020-08" db="EMBL/GenBank/DDBJ databases">
        <title>Adhaeribacter dokdonensis sp. nov., isolated from the rhizosphere of Elymus tsukushiensis, a plant native to the Dokdo Islands, Republic of Korea.</title>
        <authorList>
            <person name="Ghim S.Y."/>
        </authorList>
    </citation>
    <scope>NUCLEOTIDE SEQUENCE [LARGE SCALE GENOMIC DNA]</scope>
    <source>
        <strain evidence="9 10">KUDC8001</strain>
    </source>
</reference>
<accession>A0A7L7L7L3</accession>
<dbReference type="GO" id="GO:1990281">
    <property type="term" value="C:efflux pump complex"/>
    <property type="evidence" value="ECO:0007669"/>
    <property type="project" value="TreeGrafter"/>
</dbReference>
<evidence type="ECO:0000256" key="6">
    <source>
        <dbReference type="ARBA" id="ARBA00023136"/>
    </source>
</evidence>
<dbReference type="GO" id="GO:0015288">
    <property type="term" value="F:porin activity"/>
    <property type="evidence" value="ECO:0007669"/>
    <property type="project" value="TreeGrafter"/>
</dbReference>
<dbReference type="GO" id="GO:0009279">
    <property type="term" value="C:cell outer membrane"/>
    <property type="evidence" value="ECO:0007669"/>
    <property type="project" value="UniProtKB-SubCell"/>
</dbReference>
<organism evidence="9 10">
    <name type="scientific">Adhaeribacter radiodurans</name>
    <dbReference type="NCBI Taxonomy" id="2745197"/>
    <lineage>
        <taxon>Bacteria</taxon>
        <taxon>Pseudomonadati</taxon>
        <taxon>Bacteroidota</taxon>
        <taxon>Cytophagia</taxon>
        <taxon>Cytophagales</taxon>
        <taxon>Hymenobacteraceae</taxon>
        <taxon>Adhaeribacter</taxon>
    </lineage>
</organism>
<sequence>MHKHYLVYLFLFLLVGFRANSQRLTLPEAIQTAVTHYGTIQAKTNYLKASQASVKVSSFDYLPNVSLAAQQAYGTVNGQFGPLIASGGLNAASGGPPFPSQNWNAAFGALYLANVNWDFFTFGRVHERIRVAQEQVQRESNDLQQEIFQHQVRVAGAYLNLLAAQRLMLSQQKNLVRATALKNVVVVRAKNGLNPGVDSSLANAEVSSAKIALTNALDYEQEQANQLGRLMGLPQQSFLLDTLFVNQIPASLNASAPAIEEHPILKFYQSRIRVSQEQEKYLDRFKYPVFSVSGVMQSRASGFETTYNELHPDAYTPNYWNGIRPTRSNYLIGVGVTWNIISPLRVRQQVTAQAWTSRALQNELEVVNQQIQAQQALAEQKIVNALNNTREAPVQLKAAQDAYLQKSVLYKNGLTTIVDITQALYTLNRAETDRDISNNNVWQALLLKAAANGDINLFLNQF</sequence>
<name>A0A7L7L7L3_9BACT</name>
<dbReference type="AlphaFoldDB" id="A0A7L7L7L3"/>
<keyword evidence="3" id="KW-0813">Transport</keyword>
<dbReference type="Pfam" id="PF02321">
    <property type="entry name" value="OEP"/>
    <property type="match status" value="1"/>
</dbReference>
<evidence type="ECO:0000256" key="8">
    <source>
        <dbReference type="SAM" id="Coils"/>
    </source>
</evidence>
<dbReference type="InterPro" id="IPR051906">
    <property type="entry name" value="TolC-like"/>
</dbReference>
<dbReference type="RefSeq" id="WP_182415547.1">
    <property type="nucleotide sequence ID" value="NZ_CP055153.1"/>
</dbReference>
<comment type="similarity">
    <text evidence="2">Belongs to the outer membrane factor (OMF) (TC 1.B.17) family.</text>
</comment>
<dbReference type="SUPFAM" id="SSF56954">
    <property type="entry name" value="Outer membrane efflux proteins (OEP)"/>
    <property type="match status" value="1"/>
</dbReference>
<gene>
    <name evidence="9" type="ORF">HUW48_10080</name>
</gene>
<evidence type="ECO:0000256" key="7">
    <source>
        <dbReference type="ARBA" id="ARBA00023237"/>
    </source>
</evidence>
<evidence type="ECO:0000256" key="2">
    <source>
        <dbReference type="ARBA" id="ARBA00007613"/>
    </source>
</evidence>
<evidence type="ECO:0000256" key="4">
    <source>
        <dbReference type="ARBA" id="ARBA00022452"/>
    </source>
</evidence>
<dbReference type="PANTHER" id="PTHR30026">
    <property type="entry name" value="OUTER MEMBRANE PROTEIN TOLC"/>
    <property type="match status" value="1"/>
</dbReference>
<dbReference type="GO" id="GO:0015562">
    <property type="term" value="F:efflux transmembrane transporter activity"/>
    <property type="evidence" value="ECO:0007669"/>
    <property type="project" value="InterPro"/>
</dbReference>
<keyword evidence="10" id="KW-1185">Reference proteome</keyword>
<protein>
    <submittedName>
        <fullName evidence="9">TolC family protein</fullName>
    </submittedName>
</protein>
<evidence type="ECO:0000256" key="3">
    <source>
        <dbReference type="ARBA" id="ARBA00022448"/>
    </source>
</evidence>
<proteinExistence type="inferred from homology"/>
<dbReference type="Gene3D" id="1.20.1600.10">
    <property type="entry name" value="Outer membrane efflux proteins (OEP)"/>
    <property type="match status" value="1"/>
</dbReference>
<dbReference type="EMBL" id="CP055153">
    <property type="protein sequence ID" value="QMU28359.1"/>
    <property type="molecule type" value="Genomic_DNA"/>
</dbReference>
<keyword evidence="5" id="KW-0812">Transmembrane</keyword>
<comment type="subcellular location">
    <subcellularLocation>
        <location evidence="1">Cell outer membrane</location>
    </subcellularLocation>
</comment>
<evidence type="ECO:0000313" key="9">
    <source>
        <dbReference type="EMBL" id="QMU28359.1"/>
    </source>
</evidence>